<sequence>MQASDYLRMKFQSDRHLAEVAQRGFITVVESMPGVLVDIYSGFERASWYSSCLFPKYNEVCRELSDEEVRSFNAIQSIFEYNDVIAHMIFLYLKSVSDDIKEGSENGSALKLTRNMAGLAAHMNISGGTRYAFAASASVALSRTGFMSKIAAERALPRMSWSIFAIQFFGIQQHCALAARHLKTISPEYYQILYDAKLEMLYYFVEPILNEMIQRVKSRDFLNLDELTDFMQRKYGV</sequence>
<evidence type="ECO:0000313" key="1">
    <source>
        <dbReference type="EMBL" id="WMY76417.1"/>
    </source>
</evidence>
<dbReference type="Proteomes" id="UP001246690">
    <property type="component" value="Chromosome"/>
</dbReference>
<dbReference type="EMBL" id="CP133838">
    <property type="protein sequence ID" value="WMY76417.1"/>
    <property type="molecule type" value="Genomic_DNA"/>
</dbReference>
<protein>
    <submittedName>
        <fullName evidence="1">Uncharacterized protein</fullName>
    </submittedName>
</protein>
<evidence type="ECO:0000313" key="2">
    <source>
        <dbReference type="Proteomes" id="UP001246690"/>
    </source>
</evidence>
<name>A0ABY9SK93_9ENTR</name>
<proteinExistence type="predicted"/>
<organism evidence="1 2">
    <name type="scientific">Buttiauxella selenatireducens</name>
    <dbReference type="NCBI Taxonomy" id="3073902"/>
    <lineage>
        <taxon>Bacteria</taxon>
        <taxon>Pseudomonadati</taxon>
        <taxon>Pseudomonadota</taxon>
        <taxon>Gammaproteobacteria</taxon>
        <taxon>Enterobacterales</taxon>
        <taxon>Enterobacteriaceae</taxon>
        <taxon>Buttiauxella</taxon>
    </lineage>
</organism>
<accession>A0ABY9SK93</accession>
<reference evidence="1 2" key="1">
    <citation type="submission" date="2023-09" db="EMBL/GenBank/DDBJ databases">
        <title>Buttiauxella selenatireducens sp. nov., isolated from the rhizosphere of Cardamine hupingshanesis.</title>
        <authorList>
            <person name="Zhang S."/>
            <person name="Xu Z."/>
            <person name="Wang H."/>
            <person name="Guo Y."/>
        </authorList>
    </citation>
    <scope>NUCLEOTIDE SEQUENCE [LARGE SCALE GENOMIC DNA]</scope>
    <source>
        <strain evidence="1 2">R73</strain>
    </source>
</reference>
<gene>
    <name evidence="1" type="ORF">RHD99_11035</name>
</gene>
<keyword evidence="2" id="KW-1185">Reference proteome</keyword>
<dbReference type="RefSeq" id="WP_309878797.1">
    <property type="nucleotide sequence ID" value="NZ_CP133838.1"/>
</dbReference>